<accession>A0A2L2TLB1</accession>
<feature type="region of interest" description="Disordered" evidence="1">
    <location>
        <begin position="1"/>
        <end position="28"/>
    </location>
</feature>
<evidence type="ECO:0000313" key="3">
    <source>
        <dbReference type="Proteomes" id="UP000245910"/>
    </source>
</evidence>
<evidence type="ECO:0000256" key="1">
    <source>
        <dbReference type="SAM" id="MobiDB-lite"/>
    </source>
</evidence>
<dbReference type="AlphaFoldDB" id="A0A2L2TLB1"/>
<proteinExistence type="predicted"/>
<protein>
    <submittedName>
        <fullName evidence="2">Uncharacterized protein</fullName>
    </submittedName>
</protein>
<evidence type="ECO:0000313" key="2">
    <source>
        <dbReference type="EMBL" id="CEI70899.1"/>
    </source>
</evidence>
<dbReference type="STRING" id="56646.A0A2L2TLB1"/>
<reference evidence="3" key="1">
    <citation type="submission" date="2014-10" db="EMBL/GenBank/DDBJ databases">
        <authorList>
            <person name="King R."/>
        </authorList>
    </citation>
    <scope>NUCLEOTIDE SEQUENCE [LARGE SCALE GENOMIC DNA]</scope>
    <source>
        <strain evidence="3">A3/5</strain>
    </source>
</reference>
<keyword evidence="3" id="KW-1185">Reference proteome</keyword>
<sequence length="190" mass="21648">MVSSEVSQNFWHRDRRGGDAGREREKDPKIFVEKGGIGFFVNIPGQKEAIVFTTSHNFIDENVKITQNLRAWSSDLGEQHKGGEILKPDTRTSEVFSTTPNEQSAIDDFGILMIPKSNNPPPPRTAFEFAMRLAEEERLEGICRISSYLTTAKADKPPTRIAERIFSPILKQHQLEYLIWRLVKTAPKYT</sequence>
<dbReference type="Proteomes" id="UP000245910">
    <property type="component" value="Chromosome III"/>
</dbReference>
<feature type="compositionally biased region" description="Polar residues" evidence="1">
    <location>
        <begin position="1"/>
        <end position="10"/>
    </location>
</feature>
<name>A0A2L2TLB1_9HYPO</name>
<feature type="compositionally biased region" description="Basic and acidic residues" evidence="1">
    <location>
        <begin position="16"/>
        <end position="28"/>
    </location>
</feature>
<organism evidence="2 3">
    <name type="scientific">Fusarium venenatum</name>
    <dbReference type="NCBI Taxonomy" id="56646"/>
    <lineage>
        <taxon>Eukaryota</taxon>
        <taxon>Fungi</taxon>
        <taxon>Dikarya</taxon>
        <taxon>Ascomycota</taxon>
        <taxon>Pezizomycotina</taxon>
        <taxon>Sordariomycetes</taxon>
        <taxon>Hypocreomycetidae</taxon>
        <taxon>Hypocreales</taxon>
        <taxon>Nectriaceae</taxon>
        <taxon>Fusarium</taxon>
    </lineage>
</organism>
<dbReference type="EMBL" id="LN649231">
    <property type="protein sequence ID" value="CEI70899.1"/>
    <property type="molecule type" value="Genomic_DNA"/>
</dbReference>